<dbReference type="PRINTS" id="PR00081">
    <property type="entry name" value="GDHRDH"/>
</dbReference>
<comment type="caution">
    <text evidence="2">The sequence shown here is derived from an EMBL/GenBank/DDBJ whole genome shotgun (WGS) entry which is preliminary data.</text>
</comment>
<keyword evidence="3" id="KW-1185">Reference proteome</keyword>
<name>A0AAD9I518_9PEZI</name>
<accession>A0AAD9I518</accession>
<dbReference type="Pfam" id="PF00106">
    <property type="entry name" value="adh_short"/>
    <property type="match status" value="1"/>
</dbReference>
<dbReference type="AlphaFoldDB" id="A0AAD9I518"/>
<sequence>MSAHLQATAPWEASIPAFLQRQLLTRAPPLPPSLTLAGQTGLVTGANTGLGLAATRQLLALGLDHAVLAVRSRARAAAAAAALAAAFPRARVDVWIVDMASYASVRGLAARCAQELPRLDVVVLNAGVQPARFARVRAESEAGSDDGHELTLQVNYLSTVLLAVLLLPVLRDKRRGRGGAPARLSVVASDTAYWAKVPGPGPIFARFEAEDGFDTHAWYAGSKLLLILAVAKLAEHVDPQDVIVNTVNPGLVSGTSIMRDLQPAWLRPVVRALVWLVGRDLAAGASTYVDGAVVQGPESHGSYCSDWTIKPYPAVAYTVEGKQLQDRLWQETMEELNADRTSEIVQQLRE</sequence>
<dbReference type="InterPro" id="IPR002347">
    <property type="entry name" value="SDR_fam"/>
</dbReference>
<dbReference type="GO" id="GO:0016491">
    <property type="term" value="F:oxidoreductase activity"/>
    <property type="evidence" value="ECO:0007669"/>
    <property type="project" value="UniProtKB-KW"/>
</dbReference>
<dbReference type="Proteomes" id="UP001217918">
    <property type="component" value="Unassembled WGS sequence"/>
</dbReference>
<organism evidence="2 3">
    <name type="scientific">Phyllachora maydis</name>
    <dbReference type="NCBI Taxonomy" id="1825666"/>
    <lineage>
        <taxon>Eukaryota</taxon>
        <taxon>Fungi</taxon>
        <taxon>Dikarya</taxon>
        <taxon>Ascomycota</taxon>
        <taxon>Pezizomycotina</taxon>
        <taxon>Sordariomycetes</taxon>
        <taxon>Sordariomycetidae</taxon>
        <taxon>Phyllachorales</taxon>
        <taxon>Phyllachoraceae</taxon>
        <taxon>Phyllachora</taxon>
    </lineage>
</organism>
<evidence type="ECO:0000313" key="2">
    <source>
        <dbReference type="EMBL" id="KAK2071083.1"/>
    </source>
</evidence>
<evidence type="ECO:0000256" key="1">
    <source>
        <dbReference type="ARBA" id="ARBA00023002"/>
    </source>
</evidence>
<keyword evidence="1" id="KW-0560">Oxidoreductase</keyword>
<dbReference type="SUPFAM" id="SSF51735">
    <property type="entry name" value="NAD(P)-binding Rossmann-fold domains"/>
    <property type="match status" value="1"/>
</dbReference>
<dbReference type="PANTHER" id="PTHR43157">
    <property type="entry name" value="PHOSPHATIDYLINOSITOL-GLYCAN BIOSYNTHESIS CLASS F PROTEIN-RELATED"/>
    <property type="match status" value="1"/>
</dbReference>
<protein>
    <submittedName>
        <fullName evidence="2">Uncharacterized protein</fullName>
    </submittedName>
</protein>
<dbReference type="PANTHER" id="PTHR43157:SF35">
    <property type="entry name" value="DEHYDROGENASE_REDUCTASE FAMILY PROTEIN, PUTATIVE-RELATED"/>
    <property type="match status" value="1"/>
</dbReference>
<dbReference type="Gene3D" id="3.40.50.720">
    <property type="entry name" value="NAD(P)-binding Rossmann-like Domain"/>
    <property type="match status" value="1"/>
</dbReference>
<gene>
    <name evidence="2" type="ORF">P8C59_005534</name>
</gene>
<proteinExistence type="predicted"/>
<evidence type="ECO:0000313" key="3">
    <source>
        <dbReference type="Proteomes" id="UP001217918"/>
    </source>
</evidence>
<dbReference type="EMBL" id="JAQQPM010000004">
    <property type="protein sequence ID" value="KAK2071083.1"/>
    <property type="molecule type" value="Genomic_DNA"/>
</dbReference>
<dbReference type="InterPro" id="IPR036291">
    <property type="entry name" value="NAD(P)-bd_dom_sf"/>
</dbReference>
<reference evidence="2" key="1">
    <citation type="journal article" date="2023" name="Mol. Plant Microbe Interact.">
        <title>Elucidating the Obligate Nature and Biological Capacity of an Invasive Fungal Corn Pathogen.</title>
        <authorList>
            <person name="MacCready J.S."/>
            <person name="Roggenkamp E.M."/>
            <person name="Gdanetz K."/>
            <person name="Chilvers M.I."/>
        </authorList>
    </citation>
    <scope>NUCLEOTIDE SEQUENCE</scope>
    <source>
        <strain evidence="2">PM02</strain>
    </source>
</reference>